<dbReference type="PANTHER" id="PTHR13847">
    <property type="entry name" value="SARCOSINE DEHYDROGENASE-RELATED"/>
    <property type="match status" value="1"/>
</dbReference>
<evidence type="ECO:0000313" key="2">
    <source>
        <dbReference type="EMBL" id="KGE18590.1"/>
    </source>
</evidence>
<evidence type="ECO:0000259" key="1">
    <source>
        <dbReference type="Pfam" id="PF01266"/>
    </source>
</evidence>
<protein>
    <submittedName>
        <fullName evidence="2">Amino acid oxidase</fullName>
    </submittedName>
</protein>
<feature type="domain" description="FAD dependent oxidoreductase" evidence="1">
    <location>
        <begin position="30"/>
        <end position="383"/>
    </location>
</feature>
<gene>
    <name evidence="2" type="ORF">PWYN_03830</name>
</gene>
<dbReference type="EMBL" id="JQCR01000002">
    <property type="protein sequence ID" value="KGE18590.1"/>
    <property type="molecule type" value="Genomic_DNA"/>
</dbReference>
<name>A0A098M7R8_9BACL</name>
<dbReference type="Gene3D" id="3.50.50.60">
    <property type="entry name" value="FAD/NAD(P)-binding domain"/>
    <property type="match status" value="1"/>
</dbReference>
<reference evidence="2 3" key="2">
    <citation type="submission" date="2014-10" db="EMBL/GenBank/DDBJ databases">
        <title>Comparative genomics of the Paenibacillus odorifer group.</title>
        <authorList>
            <person name="Tsai Y.-C."/>
            <person name="Martin N."/>
            <person name="Korlach J."/>
            <person name="Wiedmann M."/>
        </authorList>
    </citation>
    <scope>NUCLEOTIDE SEQUENCE [LARGE SCALE GENOMIC DNA]</scope>
    <source>
        <strain evidence="2 3">DSM 18334</strain>
    </source>
</reference>
<organism evidence="2 3">
    <name type="scientific">Paenibacillus wynnii</name>
    <dbReference type="NCBI Taxonomy" id="268407"/>
    <lineage>
        <taxon>Bacteria</taxon>
        <taxon>Bacillati</taxon>
        <taxon>Bacillota</taxon>
        <taxon>Bacilli</taxon>
        <taxon>Bacillales</taxon>
        <taxon>Paenibacillaceae</taxon>
        <taxon>Paenibacillus</taxon>
    </lineage>
</organism>
<dbReference type="Gene3D" id="3.30.9.10">
    <property type="entry name" value="D-Amino Acid Oxidase, subunit A, domain 2"/>
    <property type="match status" value="1"/>
</dbReference>
<dbReference type="Pfam" id="PF01266">
    <property type="entry name" value="DAO"/>
    <property type="match status" value="1"/>
</dbReference>
<accession>A0A098M7R8</accession>
<reference evidence="2 3" key="1">
    <citation type="submission" date="2014-08" db="EMBL/GenBank/DDBJ databases">
        <authorList>
            <person name="den Bakker H.C."/>
        </authorList>
    </citation>
    <scope>NUCLEOTIDE SEQUENCE [LARGE SCALE GENOMIC DNA]</scope>
    <source>
        <strain evidence="2 3">DSM 18334</strain>
    </source>
</reference>
<dbReference type="STRING" id="268407.PWYN_03830"/>
<evidence type="ECO:0000313" key="3">
    <source>
        <dbReference type="Proteomes" id="UP000029734"/>
    </source>
</evidence>
<dbReference type="SUPFAM" id="SSF51905">
    <property type="entry name" value="FAD/NAD(P)-binding domain"/>
    <property type="match status" value="1"/>
</dbReference>
<dbReference type="InterPro" id="IPR006076">
    <property type="entry name" value="FAD-dep_OxRdtase"/>
</dbReference>
<sequence length="410" mass="46035">MNLISGQLPWNHTLPNPPAYKSLQEDAYCDCLVVGGGMGGAAASYQLSLNGADTILIEKRAVGSGSTHANTGVLQISNDKSLTSCMNTFGEKQGVLFYNLCREALQGINKLKDHLDIDPYIFPRSSLLFASSPEDVPALREEYVNLKTHGFDTEFWEESNIASLYSFSKPAALYSAGDAEVNPFRLVHSLINKAFSRGVRIYENTEAMRYEFKEDGVICHTRVGRIFAKKIIFAMGYETQEMKKDRGALLINTYAVMTRPLKEFPKWHERSFIWETARPYLYFRTTHDGRIIAGGKDEELTDPEEREVRVRTQGRNLLTEIEKLFPESKGVELEYSWGAVFGTTHDGLPYIGPHPKYPHCYFIEGYGGNGTVYSMIAAELLTDTLAGKYRPELDLFSLTRSAKPSPLDNS</sequence>
<keyword evidence="3" id="KW-1185">Reference proteome</keyword>
<dbReference type="InterPro" id="IPR036188">
    <property type="entry name" value="FAD/NAD-bd_sf"/>
</dbReference>
<dbReference type="OrthoDB" id="571248at2"/>
<dbReference type="GO" id="GO:0005737">
    <property type="term" value="C:cytoplasm"/>
    <property type="evidence" value="ECO:0007669"/>
    <property type="project" value="TreeGrafter"/>
</dbReference>
<dbReference type="Proteomes" id="UP000029734">
    <property type="component" value="Unassembled WGS sequence"/>
</dbReference>
<dbReference type="RefSeq" id="WP_036648661.1">
    <property type="nucleotide sequence ID" value="NZ_JQCR01000002.1"/>
</dbReference>
<dbReference type="PANTHER" id="PTHR13847:SF201">
    <property type="entry name" value="PUTATIBE OXIDOREDUCTASE"/>
    <property type="match status" value="1"/>
</dbReference>
<proteinExistence type="predicted"/>
<comment type="caution">
    <text evidence="2">The sequence shown here is derived from an EMBL/GenBank/DDBJ whole genome shotgun (WGS) entry which is preliminary data.</text>
</comment>
<dbReference type="AlphaFoldDB" id="A0A098M7R8"/>
<dbReference type="eggNOG" id="COG0665">
    <property type="taxonomic scope" value="Bacteria"/>
</dbReference>